<feature type="disulfide bond" evidence="9">
    <location>
        <begin position="2212"/>
        <end position="2221"/>
    </location>
</feature>
<feature type="domain" description="CUB" evidence="15">
    <location>
        <begin position="197"/>
        <end position="305"/>
    </location>
</feature>
<feature type="domain" description="EGF-like" evidence="16">
    <location>
        <begin position="2183"/>
        <end position="2222"/>
    </location>
</feature>
<dbReference type="SMART" id="SM00179">
    <property type="entry name" value="EGF_CA"/>
    <property type="match status" value="10"/>
</dbReference>
<dbReference type="InterPro" id="IPR002172">
    <property type="entry name" value="LDrepeatLR_classA_rpt"/>
</dbReference>
<dbReference type="Gene3D" id="2.10.70.10">
    <property type="entry name" value="Complement Module, domain 1"/>
    <property type="match status" value="5"/>
</dbReference>
<dbReference type="InterPro" id="IPR035976">
    <property type="entry name" value="Sushi/SCR/CCP_sf"/>
</dbReference>
<feature type="transmembrane region" description="Helical" evidence="13">
    <location>
        <begin position="4270"/>
        <end position="4295"/>
    </location>
</feature>
<evidence type="ECO:0000313" key="22">
    <source>
        <dbReference type="RefSeq" id="XP_012942656.1"/>
    </source>
</evidence>
<reference evidence="22" key="1">
    <citation type="submission" date="2025-08" db="UniProtKB">
        <authorList>
            <consortium name="RefSeq"/>
        </authorList>
    </citation>
    <scope>IDENTIFICATION</scope>
</reference>
<evidence type="ECO:0000259" key="19">
    <source>
        <dbReference type="PROSITE" id="PS50923"/>
    </source>
</evidence>
<dbReference type="PANTHER" id="PTHR45836:SF23">
    <property type="entry name" value="NEUROGENIC LOCUS NOTCH HOMOLOG PROTEIN 1"/>
    <property type="match status" value="1"/>
</dbReference>
<feature type="domain" description="Sushi" evidence="19">
    <location>
        <begin position="1018"/>
        <end position="1085"/>
    </location>
</feature>
<dbReference type="InterPro" id="IPR000436">
    <property type="entry name" value="Sushi_SCR_CCP_dom"/>
</dbReference>
<feature type="domain" description="EGF-like" evidence="16">
    <location>
        <begin position="2106"/>
        <end position="2142"/>
    </location>
</feature>
<evidence type="ECO:0000259" key="15">
    <source>
        <dbReference type="PROSITE" id="PS01180"/>
    </source>
</evidence>
<dbReference type="PROSITE" id="PS01186">
    <property type="entry name" value="EGF_2"/>
    <property type="match status" value="7"/>
</dbReference>
<feature type="domain" description="Sushi" evidence="19">
    <location>
        <begin position="1086"/>
        <end position="1147"/>
    </location>
</feature>
<feature type="signal peptide" evidence="14">
    <location>
        <begin position="1"/>
        <end position="23"/>
    </location>
</feature>
<dbReference type="Gene3D" id="2.60.120.290">
    <property type="entry name" value="Spermadhesin, CUB domain"/>
    <property type="match status" value="1"/>
</dbReference>
<dbReference type="SMART" id="SM00261">
    <property type="entry name" value="FU"/>
    <property type="match status" value="8"/>
</dbReference>
<evidence type="ECO:0000256" key="8">
    <source>
        <dbReference type="ARBA" id="ARBA00023180"/>
    </source>
</evidence>
<keyword evidence="5" id="KW-0677">Repeat</keyword>
<dbReference type="InterPro" id="IPR051355">
    <property type="entry name" value="Notch/Slit_guidance"/>
</dbReference>
<dbReference type="InterPro" id="IPR049883">
    <property type="entry name" value="NOTCH1_EGF-like"/>
</dbReference>
<dbReference type="InterPro" id="IPR018097">
    <property type="entry name" value="EGF_Ca-bd_CS"/>
</dbReference>
<dbReference type="SUPFAM" id="SSF57535">
    <property type="entry name" value="Complement control module/SCR domain"/>
    <property type="match status" value="5"/>
</dbReference>
<dbReference type="SUPFAM" id="SSF57184">
    <property type="entry name" value="Growth factor receptor domain"/>
    <property type="match status" value="11"/>
</dbReference>
<dbReference type="Gene3D" id="2.60.120.200">
    <property type="match status" value="1"/>
</dbReference>
<dbReference type="SMART" id="SM00208">
    <property type="entry name" value="TNFR"/>
    <property type="match status" value="8"/>
</dbReference>
<dbReference type="SUPFAM" id="SSF49854">
    <property type="entry name" value="Spermadhesin, CUB domain"/>
    <property type="match status" value="2"/>
</dbReference>
<feature type="disulfide bond" evidence="10">
    <location>
        <begin position="179"/>
        <end position="194"/>
    </location>
</feature>
<feature type="domain" description="HYR" evidence="18">
    <location>
        <begin position="1146"/>
        <end position="1223"/>
    </location>
</feature>
<evidence type="ECO:0000259" key="20">
    <source>
        <dbReference type="PROSITE" id="PS50948"/>
    </source>
</evidence>
<evidence type="ECO:0000256" key="3">
    <source>
        <dbReference type="ARBA" id="ARBA00022692"/>
    </source>
</evidence>
<feature type="domain" description="C-type lectin" evidence="17">
    <location>
        <begin position="37"/>
        <end position="156"/>
    </location>
</feature>
<evidence type="ECO:0000256" key="14">
    <source>
        <dbReference type="SAM" id="SignalP"/>
    </source>
</evidence>
<dbReference type="SMART" id="SM00181">
    <property type="entry name" value="EGF"/>
    <property type="match status" value="21"/>
</dbReference>
<sequence length="4382" mass="473634">MRRYKGCCVLFFISLSLFLATDARLVNFVCEDGWTLEGTHCYWFVSSELGLQGARETCKDFGSKLLMVRDEVEAMEIGRLAMSNFTGQSHFWIGNGYDMANATLMDSPQLFNEVACEGFWQVNQPAALDGHVGVASNMMGRWKVEPAWNRLPFICRTPACPESDFRCFDGECLNSRWKCDGFSDCKDFSDEIECPALGSEFHKASSGSFSSGNYDNTAVRQWVIQGGPGEVLKLTIDSLDIESGADILRVYSGGRTIRASKLLQEFSEPTVGSVVIRGINNFFIVRLLSDGSVTKGGVSAHWELDTERQSTVAEVAVTNVETVVYSITTPVKTPPYKREWLFTTAPGQIIMLTATAEKGWDIDEVDLVTVNQGLRITMDKDRLIYLSNTNEFRLIAMDLDGMKKLSLSAIQGCSLPTTNLSSGLFELTDLPKNIDCSFALKSFGNTSFHFNVFNTTFDDAVDHLEIFSGSSSAGTLIYRANSTVDETEEKPFFPTNDELFLLYNSSITRPRNKVNIQFATECPDLSSPNIQRNDEAGRKAGESYSVNITCELGYSFVQEEYARTGLVQATCNKDGMWDWGSESYTRMPTCQIVYCGLPPTINNGVLNVTSGAVTNGSTVSYECFRGFRQTGPEVVTCSPDGTWTERPTCEADTCSDIPPVENGSYNFSVGDADNSFGTILEFSCDDGYEILGAQRIVCNNRTWSHDPPTCIPQSCQLEMIYKGELTWAEQGSRLPLFGEIVTLTCEAGFVVNRTGSKEANLTCAAGRQLSVTDGDICVDMDECQKPDICVGVADCINTVGGYKCVCQPGYGGDNCTDIDECEAGTSNCAGSCSDEDGGYMCSCPEEGTVLYTQNGTSGFYIPAEEDGMRAGDVYYVNHTCVPSVCIPGDSLNLTNGMALVAQSRYLYNDTVYFACDFGYMLSDNDPATCESNGTFDLGQSAPQCQELTCMQPASDVLGLEAFRVPQIGNIMAGQTLIIGCMADNGSGEIGNRTLHCAPDPNDPKQFILQGDDPICPVVDCGDPWPIPGSMPVTPNTTRYGGTFEFMCDSSIGFTQNMGGVSALGNQTVQCLNSGRWGYGNLTCEGPRCPDPGTKAGTQQVKTSYEIDQIVTYTCVEDGFTPTPPGPLMCEFVGGEAKWNGTAPVCIDTTPPSFDYCPPNMEVNLYDEAHYMKPNASDNSGYVCVTRESGPPSGVVRGNDTSVSYKASDGVNEVYCRFSITVRVTESSSNLTCGETALPNIDLKGESSLMIPENVTGLSQEATYYWPPSPVDVTVGELLVVRYSDDTKECAQVAQVFSTSCKESSVMPVNAQKNCSGDAGALACDVTCDGGYMLQNESTVARYSCSNGSWTPSLPALQCLELTPAQYFYSVVVNYLLSDVLAPFPDECAGNQSANLATRIEAAAPVCKSYKYRIKGAADTRGTGPNTASSTFEMEVTNSDGNLTALKDCVTEIRAHSTELFGASPNVADCKTPWTVQNIGTLTAPDTFSCNETKSLTNEDGITKCLPCGPGNFYNSSGGQGCLQCADGTFQNREGQLMCEQCPEKNGVPVERSSLPRVSAAQCAEVCPEGFYSADGYVSSGCKPCPLNHFWKTARLCEPCPNSGSTKGVFGAINSSFCFAPCMAGMYSDSGFEPCSSCPVNFYAEDMNNTACTECPPDRYTNSNGSDSASDCSDDLASICPADFCNAMNTKPGTNCFISDHRPTCDCKEGYFGDRCDTVCNSCAANPCYNEGTCKQDGLSYECTCKPQCIFEPRNLTYDDSIIPSEVASQAECENLCLDDADCVAYLYSSVGSKNYCFRHSTVVEQDFATVDQVGAEKICDYTSLFNGTRCENDLTMDCTDSTCDSAGVCRDLINKTECVCPREGSYDDRCEKPADLCENDPCVNGDCFSYDAVRFVCECPPGYTGDTCDDNINDCKTNECLYNGTCEDAVDGYTCTCLTGFDGDWCEKRANFCDNAQCGPGGVCYNDYFNLTAVCMCPEHYENEDIDKCTPVKYCAGDPCKYNGTCMDKIGGFQCTCQDGFEGSVCQHNIDECASNPCKNGSSCKDQVNGYRCECAPGFQGVDCSDNINDCTGVCAENTSIGCTDLVENFKCICKPGYMGQNCTEEIDECKSEPCLHGGQCTDQVNGYVCKCLDGWTGKQCETPDNYCQVNNPCSNNGTCHNLMDRTYCQCLDGTAGETCELFKDICDLFGSSLCQNSGQCKSGNGTAQCDCETAYSGDSCELEKDHCSARACGFGACKLDKLSFVCECEKVKDKGGDTCQAPINACDSVTCPADATCVTYTDAEGYQKYECVCQANATVAGGVCKETDRNFDLAFTRDFSMKDTWLRSQRGFDLSSNNSLTVAIFVVNLEPESADPGILALARSEDANDIESEAFLLLTNDELRLGKSSDPNSRRVNITAGKTTDERKWHMVVISWRQDEQVELTFDFSKVGPHVVRISPPESGHVFVYLGNKFSGYISQVSVWNTALDNSEALKIYGDSSKIPKPDDLLLGWTPYEYHPLVYVQPKQPTITIYNTTACSFPATIASSDLCPDVFGKKEKPRLTMPEKCGEELLFKPAREAHQVPENDLLKLTFQDGATEIQGSGNKGQAFTFGAYDIAVSAKDSDGNVGVCMTRAYITSQECKDTEPTENVEDCSDFEDGKKVKCPTGQQPSVPTPAYVRCGALQSYNLNKDMEYPPRIVCGESSEGKVTVTVQLSYTVQISCNTGSIKSGLADKVKELIQALARKWDAICLPSVDDCLNVDVSAECGATSDSIIVTAVLNNLSPILTPTGLTSRRRRDTEAVSMGNNRTAMEVLMEAVHGRTDFDASDIGGAQLQVSTTQFSEVASCAGNRVLIGANCVTCGPGSYYSENATCELCERGSYTSGPNETSCTKCSDSKTTLQAGSNSDADCVENCSLGSFYNVTSGSCQQCFRNFYQDESGRQYCHPCPVSHGTEQGGANSSSLCVSFCDPGFEIEASGCVECERGYFREGVIQDQCKKCPDSNFTTRGNGSTSQDDCNIPVCPPGQYVNHTVSDTYVCQDCDYGLYQDEEAQFSCKPCQENYTTDNVRAKDSSMCRFVCPPGHEESPANSMQCKRCPRGTYRGDSLQERFQNCTECPLQNTTDGDGKTSAADCYQAACDAGDFLNATENVCEPCGYGTYQPDKWQSGCLNCNQSFSTLTKGSTSSADCKFTCPEGQEEYPPNSETCRECPRGYYRNDSLSTRFENCTKCGDEFTTIGAGSVSSSNCSIRICEAGSYRNETDNLCYDCPIGFYQSERLQDSCMACPANQSTVDMGSEKNSSCKYTCPAGYEVNDSQDGCVACPRGTYKNSSMPFGMCMNCSDSMFTTVGETSTSADQCNIKVCSKGYILSASNQDCIPCGLDTYQDVDLPVPSTECQTCKNGKGTVSKASTAPDDCKVFCSAGQGFNSTTSSCENCQRGYWNNGNSSLRFESCQSCPEDFTTEVLENATDIANCSLRDCPPGSFFDTNNDDDCTLCPVGSYQPLPRQRGCMQCPINKNTSGDGAVNANECTVFCQAGQEERMENCTSCKEDFFKELPGFGPCTACTGDYTSTEDDRSACNSLFCDYGRGYSNGSCQTCAQGFFKDSRGNFSCQQCPGNTTTIGEGSRSDSDCSQVFCVPGFYSPDNVTCAPCPMASYKNVSGNHECTACEDRITTAGIASTKASDCYLKICEIGQARSDSNVCEECEIAYYQDEEGQEACKKCPNDTTTLQKGSTVETDCRVVCDPGYFRNDSINECMPCPIGQFQGSKGSNSCIPCGENQTTDQEASATDSDCRVTCPVGYFRENSATCKPCAVGDYQPSFDQESCLSCGLISGRPASTFNMGSESQSDCFPKCEAGKYLIRDSRTCQECAVGTYKSFENLDTKCQPCGNLTTASTGATGPDFCQFAVCDRGHYRPSGSETCSPCPEGTYRNDTTLRNATMCMNCPGGFTTLITGATDPDRYCIVECGNGLEFNISMSGQPGANETSSACIPCPVGQFRDASTSKVCRYCPAGQTTLSEGQSSCISTSIPPPSVTTVQVTVVAVVVVTSCNNRLPVVTKIREIFLQLIATKRQSVNGLCPDPQCSNVIVDTSNICPSSRRKRRSAGNEVDVTVTVNNVDSLLQDSVQNTARTAKAVVEEAVYDLTGVQEDLITNGIEVASAQALTSCYAGSETSSIDPNVCERCAAGSFSTAGSRCQLCTKGSYSVSAGSTDCTSCPEFETTRGPGAYTASNCSGPCAFETSYCGQYGQCQTNSADKSVCVCDSKHTGPDCSVDKLRESPDEDNTTLVAAICGGVGGFLLLVGIIVGCVSCMRRKAAKGNGKSSKDKSLVSETEFVDYRMQGYNNNAVMLVDPTMYNMEMQDFYDSEPANRENGFSSRDGSQSYHGDVGLRRSGRPRDW</sequence>
<keyword evidence="3 13" id="KW-0812">Transmembrane</keyword>
<feature type="disulfide bond" evidence="9">
    <location>
        <begin position="1958"/>
        <end position="1975"/>
    </location>
</feature>
<dbReference type="PROSITE" id="PS50026">
    <property type="entry name" value="EGF_3"/>
    <property type="match status" value="12"/>
</dbReference>
<dbReference type="Proteomes" id="UP000694888">
    <property type="component" value="Unplaced"/>
</dbReference>
<feature type="domain" description="EGF-like" evidence="16">
    <location>
        <begin position="2067"/>
        <end position="2104"/>
    </location>
</feature>
<feature type="disulfide bond" evidence="10">
    <location>
        <begin position="167"/>
        <end position="185"/>
    </location>
</feature>
<dbReference type="Pfam" id="PF12661">
    <property type="entry name" value="hEGF"/>
    <property type="match status" value="1"/>
</dbReference>
<dbReference type="InterPro" id="IPR011641">
    <property type="entry name" value="Tyr-kin_ephrin_A/B_rcpt-like"/>
</dbReference>
<feature type="disulfide bond" evidence="9">
    <location>
        <begin position="1877"/>
        <end position="1887"/>
    </location>
</feature>
<dbReference type="SUPFAM" id="SSF57196">
    <property type="entry name" value="EGF/Laminin"/>
    <property type="match status" value="3"/>
</dbReference>
<feature type="domain" description="Sushi" evidence="19">
    <location>
        <begin position="593"/>
        <end position="651"/>
    </location>
</feature>
<dbReference type="InterPro" id="IPR013032">
    <property type="entry name" value="EGF-like_CS"/>
</dbReference>
<dbReference type="PROSITE" id="PS50825">
    <property type="entry name" value="HYR"/>
    <property type="match status" value="1"/>
</dbReference>
<dbReference type="PROSITE" id="PS01180">
    <property type="entry name" value="CUB"/>
    <property type="match status" value="1"/>
</dbReference>
<evidence type="ECO:0000256" key="1">
    <source>
        <dbReference type="ARBA" id="ARBA00005897"/>
    </source>
</evidence>
<dbReference type="InterPro" id="IPR035914">
    <property type="entry name" value="Sperma_CUB_dom_sf"/>
</dbReference>
<dbReference type="Gene3D" id="3.10.100.10">
    <property type="entry name" value="Mannose-Binding Protein A, subunit A"/>
    <property type="match status" value="1"/>
</dbReference>
<protein>
    <submittedName>
        <fullName evidence="22">Uncharacterized protein LOC101855048</fullName>
    </submittedName>
</protein>
<feature type="domain" description="EGF-like" evidence="16">
    <location>
        <begin position="1949"/>
        <end position="1990"/>
    </location>
</feature>
<feature type="disulfide bond" evidence="9">
    <location>
        <begin position="2075"/>
        <end position="2092"/>
    </location>
</feature>
<keyword evidence="7 9" id="KW-1015">Disulfide bond</keyword>
<evidence type="ECO:0000256" key="10">
    <source>
        <dbReference type="PROSITE-ProRule" id="PRU00124"/>
    </source>
</evidence>
<keyword evidence="21" id="KW-1185">Reference proteome</keyword>
<evidence type="ECO:0000256" key="9">
    <source>
        <dbReference type="PROSITE-ProRule" id="PRU00076"/>
    </source>
</evidence>
<dbReference type="InterPro" id="IPR000742">
    <property type="entry name" value="EGF"/>
</dbReference>
<dbReference type="CDD" id="cd00033">
    <property type="entry name" value="CCP"/>
    <property type="match status" value="3"/>
</dbReference>
<dbReference type="Pfam" id="PF07699">
    <property type="entry name" value="Ephrin_rec_like"/>
    <property type="match status" value="20"/>
</dbReference>
<feature type="disulfide bond" evidence="9">
    <location>
        <begin position="2132"/>
        <end position="2141"/>
    </location>
</feature>
<evidence type="ECO:0000259" key="18">
    <source>
        <dbReference type="PROSITE" id="PS50825"/>
    </source>
</evidence>
<dbReference type="PANTHER" id="PTHR45836">
    <property type="entry name" value="SLIT HOMOLOG"/>
    <property type="match status" value="1"/>
</dbReference>
<keyword evidence="8" id="KW-0325">Glycoprotein</keyword>
<evidence type="ECO:0000256" key="6">
    <source>
        <dbReference type="ARBA" id="ARBA00022989"/>
    </source>
</evidence>
<proteinExistence type="inferred from homology"/>
<dbReference type="PROSITE" id="PS50041">
    <property type="entry name" value="C_TYPE_LECTIN_2"/>
    <property type="match status" value="1"/>
</dbReference>
<feature type="domain" description="EGF-like" evidence="16">
    <location>
        <begin position="1873"/>
        <end position="1909"/>
    </location>
</feature>
<feature type="disulfide bond" evidence="9">
    <location>
        <begin position="1937"/>
        <end position="1946"/>
    </location>
</feature>
<keyword evidence="11" id="KW-0768">Sushi</keyword>
<dbReference type="InterPro" id="IPR003410">
    <property type="entry name" value="HYR_dom"/>
</dbReference>
<evidence type="ECO:0000256" key="11">
    <source>
        <dbReference type="PROSITE-ProRule" id="PRU00302"/>
    </source>
</evidence>
<dbReference type="InterPro" id="IPR000152">
    <property type="entry name" value="EGF-type_Asp/Asn_hydroxyl_site"/>
</dbReference>
<feature type="disulfide bond" evidence="9">
    <location>
        <begin position="1899"/>
        <end position="1908"/>
    </location>
</feature>
<evidence type="ECO:0000259" key="16">
    <source>
        <dbReference type="PROSITE" id="PS50026"/>
    </source>
</evidence>
<dbReference type="SMART" id="SM01411">
    <property type="entry name" value="Ephrin_rec_like"/>
    <property type="match status" value="25"/>
</dbReference>
<feature type="disulfide bond" evidence="9">
    <location>
        <begin position="2094"/>
        <end position="2103"/>
    </location>
</feature>
<dbReference type="InterPro" id="IPR009030">
    <property type="entry name" value="Growth_fac_rcpt_cys_sf"/>
</dbReference>
<dbReference type="InterPro" id="IPR001368">
    <property type="entry name" value="TNFR/NGFR_Cys_rich_reg"/>
</dbReference>
<feature type="domain" description="EGF-like" evidence="16">
    <location>
        <begin position="2144"/>
        <end position="2181"/>
    </location>
</feature>
<dbReference type="PROSITE" id="PS50948">
    <property type="entry name" value="PAN"/>
    <property type="match status" value="1"/>
</dbReference>
<keyword evidence="13" id="KW-0472">Membrane</keyword>
<keyword evidence="2 9" id="KW-0245">EGF-like domain</keyword>
<dbReference type="CDD" id="cd00037">
    <property type="entry name" value="CLECT"/>
    <property type="match status" value="1"/>
</dbReference>
<evidence type="ECO:0000259" key="17">
    <source>
        <dbReference type="PROSITE" id="PS50041"/>
    </source>
</evidence>
<feature type="domain" description="Sushi" evidence="19">
    <location>
        <begin position="652"/>
        <end position="712"/>
    </location>
</feature>
<dbReference type="InterPro" id="IPR036055">
    <property type="entry name" value="LDL_receptor-like_sf"/>
</dbReference>
<keyword evidence="6 13" id="KW-1133">Transmembrane helix</keyword>
<dbReference type="SMART" id="SM00192">
    <property type="entry name" value="LDLa"/>
    <property type="match status" value="1"/>
</dbReference>
<evidence type="ECO:0000256" key="4">
    <source>
        <dbReference type="ARBA" id="ARBA00022729"/>
    </source>
</evidence>
<dbReference type="CDD" id="cd00041">
    <property type="entry name" value="CUB"/>
    <property type="match status" value="1"/>
</dbReference>
<feature type="disulfide bond" evidence="9">
    <location>
        <begin position="806"/>
        <end position="815"/>
    </location>
</feature>
<dbReference type="Pfam" id="PF07645">
    <property type="entry name" value="EGF_CA"/>
    <property type="match status" value="2"/>
</dbReference>
<feature type="disulfide bond" evidence="9">
    <location>
        <begin position="2017"/>
        <end position="2026"/>
    </location>
</feature>
<dbReference type="InterPro" id="IPR003609">
    <property type="entry name" value="Pan_app"/>
</dbReference>
<feature type="domain" description="Sushi" evidence="19">
    <location>
        <begin position="520"/>
        <end position="592"/>
    </location>
</feature>
<feature type="domain" description="EGF-like" evidence="16">
    <location>
        <begin position="1834"/>
        <end position="1871"/>
    </location>
</feature>
<dbReference type="PROSITE" id="PS00010">
    <property type="entry name" value="ASX_HYDROXYL"/>
    <property type="match status" value="6"/>
</dbReference>
<dbReference type="InterPro" id="IPR016187">
    <property type="entry name" value="CTDL_fold"/>
</dbReference>
<comment type="similarity">
    <text evidence="1">Belongs to the CRELD family.</text>
</comment>
<dbReference type="Gene3D" id="2.10.25.10">
    <property type="entry name" value="Laminin"/>
    <property type="match status" value="10"/>
</dbReference>
<evidence type="ECO:0000256" key="5">
    <source>
        <dbReference type="ARBA" id="ARBA00022737"/>
    </source>
</evidence>
<gene>
    <name evidence="22" type="primary">LOC101855048</name>
</gene>
<dbReference type="SUPFAM" id="SSF57424">
    <property type="entry name" value="LDL receptor-like module"/>
    <property type="match status" value="1"/>
</dbReference>
<dbReference type="PROSITE" id="PS01187">
    <property type="entry name" value="EGF_CA"/>
    <property type="match status" value="5"/>
</dbReference>
<keyword evidence="4 14" id="KW-0732">Signal</keyword>
<dbReference type="PROSITE" id="PS00022">
    <property type="entry name" value="EGF_1"/>
    <property type="match status" value="11"/>
</dbReference>
<dbReference type="RefSeq" id="XP_012942656.1">
    <property type="nucleotide sequence ID" value="XM_013087202.2"/>
</dbReference>
<evidence type="ECO:0000313" key="21">
    <source>
        <dbReference type="Proteomes" id="UP000694888"/>
    </source>
</evidence>
<comment type="caution">
    <text evidence="9">Lacks conserved residue(s) required for the propagation of feature annotation.</text>
</comment>
<dbReference type="CDD" id="cd00112">
    <property type="entry name" value="LDLa"/>
    <property type="match status" value="1"/>
</dbReference>
<dbReference type="Gene3D" id="2.10.50.10">
    <property type="entry name" value="Tumor Necrosis Factor Receptor, subunit A, domain 2"/>
    <property type="match status" value="20"/>
</dbReference>
<dbReference type="InterPro" id="IPR023415">
    <property type="entry name" value="LDLR_class-A_CS"/>
</dbReference>
<dbReference type="PROSITE" id="PS50923">
    <property type="entry name" value="SUSHI"/>
    <property type="match status" value="6"/>
</dbReference>
<dbReference type="InterPro" id="IPR013320">
    <property type="entry name" value="ConA-like_dom_sf"/>
</dbReference>
<dbReference type="SUPFAM" id="SSF49899">
    <property type="entry name" value="Concanavalin A-like lectins/glucanases"/>
    <property type="match status" value="1"/>
</dbReference>
<feature type="domain" description="EGF-like" evidence="16">
    <location>
        <begin position="2029"/>
        <end position="2065"/>
    </location>
</feature>
<feature type="disulfide bond" evidence="9">
    <location>
        <begin position="2055"/>
        <end position="2064"/>
    </location>
</feature>
<dbReference type="SMART" id="SM00032">
    <property type="entry name" value="CCP"/>
    <property type="match status" value="7"/>
</dbReference>
<feature type="compositionally biased region" description="Polar residues" evidence="12">
    <location>
        <begin position="4356"/>
        <end position="4367"/>
    </location>
</feature>
<dbReference type="Pfam" id="PF00008">
    <property type="entry name" value="EGF"/>
    <property type="match status" value="4"/>
</dbReference>
<feature type="domain" description="Apple" evidence="20">
    <location>
        <begin position="1744"/>
        <end position="1819"/>
    </location>
</feature>
<feature type="domain" description="EGF-like" evidence="16">
    <location>
        <begin position="1991"/>
        <end position="2027"/>
    </location>
</feature>
<feature type="domain" description="EGF-like" evidence="16">
    <location>
        <begin position="779"/>
        <end position="816"/>
    </location>
</feature>
<feature type="domain" description="EGF-like" evidence="16">
    <location>
        <begin position="1680"/>
        <end position="1716"/>
    </location>
</feature>
<feature type="region of interest" description="Disordered" evidence="12">
    <location>
        <begin position="4350"/>
        <end position="4382"/>
    </location>
</feature>
<dbReference type="InterPro" id="IPR000859">
    <property type="entry name" value="CUB_dom"/>
</dbReference>
<dbReference type="PROSITE" id="PS50068">
    <property type="entry name" value="LDLRA_2"/>
    <property type="match status" value="1"/>
</dbReference>
<dbReference type="SMART" id="SM00042">
    <property type="entry name" value="CUB"/>
    <property type="match status" value="1"/>
</dbReference>
<evidence type="ECO:0000256" key="13">
    <source>
        <dbReference type="SAM" id="Phobius"/>
    </source>
</evidence>
<dbReference type="InterPro" id="IPR001881">
    <property type="entry name" value="EGF-like_Ca-bd_dom"/>
</dbReference>
<dbReference type="Pfam" id="PF00084">
    <property type="entry name" value="Sushi"/>
    <property type="match status" value="3"/>
</dbReference>
<dbReference type="SUPFAM" id="SSF56436">
    <property type="entry name" value="C-type lectin-like"/>
    <property type="match status" value="1"/>
</dbReference>
<dbReference type="GeneID" id="101855048"/>
<evidence type="ECO:0000256" key="2">
    <source>
        <dbReference type="ARBA" id="ARBA00022536"/>
    </source>
</evidence>
<feature type="disulfide bond" evidence="9">
    <location>
        <begin position="2171"/>
        <end position="2180"/>
    </location>
</feature>
<feature type="disulfide bond" evidence="9">
    <location>
        <begin position="1706"/>
        <end position="1715"/>
    </location>
</feature>
<feature type="disulfide bond" evidence="10">
    <location>
        <begin position="160"/>
        <end position="172"/>
    </location>
</feature>
<feature type="domain" description="EGF-like" evidence="16">
    <location>
        <begin position="1911"/>
        <end position="1947"/>
    </location>
</feature>
<dbReference type="InterPro" id="IPR001304">
    <property type="entry name" value="C-type_lectin-like"/>
</dbReference>
<dbReference type="CDD" id="cd00054">
    <property type="entry name" value="EGF_CA"/>
    <property type="match status" value="6"/>
</dbReference>
<dbReference type="InterPro" id="IPR016186">
    <property type="entry name" value="C-type_lectin-like/link_sf"/>
</dbReference>
<feature type="chain" id="PRO_5047001346" evidence="14">
    <location>
        <begin position="24"/>
        <end position="4382"/>
    </location>
</feature>
<evidence type="ECO:0000256" key="7">
    <source>
        <dbReference type="ARBA" id="ARBA00023157"/>
    </source>
</evidence>
<dbReference type="InterPro" id="IPR006212">
    <property type="entry name" value="Furin_repeat"/>
</dbReference>
<dbReference type="SMART" id="SM00034">
    <property type="entry name" value="CLECT"/>
    <property type="match status" value="1"/>
</dbReference>
<accession>A0ABM1A851</accession>
<evidence type="ECO:0000256" key="12">
    <source>
        <dbReference type="SAM" id="MobiDB-lite"/>
    </source>
</evidence>
<feature type="domain" description="Sushi" evidence="19">
    <location>
        <begin position="883"/>
        <end position="946"/>
    </location>
</feature>
<name>A0ABM1A851_APLCA</name>
<organism evidence="21 22">
    <name type="scientific">Aplysia californica</name>
    <name type="common">California sea hare</name>
    <dbReference type="NCBI Taxonomy" id="6500"/>
    <lineage>
        <taxon>Eukaryota</taxon>
        <taxon>Metazoa</taxon>
        <taxon>Spiralia</taxon>
        <taxon>Lophotrochozoa</taxon>
        <taxon>Mollusca</taxon>
        <taxon>Gastropoda</taxon>
        <taxon>Heterobranchia</taxon>
        <taxon>Euthyneura</taxon>
        <taxon>Tectipleura</taxon>
        <taxon>Aplysiida</taxon>
        <taxon>Aplysioidea</taxon>
        <taxon>Aplysiidae</taxon>
        <taxon>Aplysia</taxon>
    </lineage>
</organism>
<dbReference type="PROSITE" id="PS01209">
    <property type="entry name" value="LDLRA_1"/>
    <property type="match status" value="1"/>
</dbReference>